<organism evidence="1 2">
    <name type="scientific">Mucilaginibacter dorajii</name>
    <dbReference type="NCBI Taxonomy" id="692994"/>
    <lineage>
        <taxon>Bacteria</taxon>
        <taxon>Pseudomonadati</taxon>
        <taxon>Bacteroidota</taxon>
        <taxon>Sphingobacteriia</taxon>
        <taxon>Sphingobacteriales</taxon>
        <taxon>Sphingobacteriaceae</taxon>
        <taxon>Mucilaginibacter</taxon>
    </lineage>
</organism>
<keyword evidence="2" id="KW-1185">Reference proteome</keyword>
<reference evidence="2" key="1">
    <citation type="journal article" date="2019" name="Int. J. Syst. Evol. Microbiol.">
        <title>The Global Catalogue of Microorganisms (GCM) 10K type strain sequencing project: providing services to taxonomists for standard genome sequencing and annotation.</title>
        <authorList>
            <consortium name="The Broad Institute Genomics Platform"/>
            <consortium name="The Broad Institute Genome Sequencing Center for Infectious Disease"/>
            <person name="Wu L."/>
            <person name="Ma J."/>
        </authorList>
    </citation>
    <scope>NUCLEOTIDE SEQUENCE [LARGE SCALE GENOMIC DNA]</scope>
    <source>
        <strain evidence="2">JCM 16601</strain>
    </source>
</reference>
<evidence type="ECO:0008006" key="3">
    <source>
        <dbReference type="Google" id="ProtNLM"/>
    </source>
</evidence>
<proteinExistence type="predicted"/>
<evidence type="ECO:0000313" key="1">
    <source>
        <dbReference type="EMBL" id="GAA3971034.1"/>
    </source>
</evidence>
<protein>
    <recommendedName>
        <fullName evidence="3">Lipoprotein</fullName>
    </recommendedName>
</protein>
<dbReference type="EMBL" id="BAAAZC010000015">
    <property type="protein sequence ID" value="GAA3971034.1"/>
    <property type="molecule type" value="Genomic_DNA"/>
</dbReference>
<gene>
    <name evidence="1" type="ORF">GCM10022210_20320</name>
</gene>
<accession>A0ABP7PTK6</accession>
<sequence>MAKNMYYRNSNLLQFKMKYIKALSTITFVLLTAFILQSCDSGPAGPGIWKNEQISSSDQSRFHDLNDKLFAALKTNDENQLENIMSEDFIAVTNKKRQVELVSNRFKEDKYKLLDEYYVSSRFIHGDTIKGVLKGGGNYSIYCPGGVKEMYIACFVPQNIPNQYMITAVYCKFEYGWKLNMLETSAYAKNGKNAFELYNAAKASYAKGYLVNALNYGASAINCTRPSSIWKYDNEAEISYFYNQVLNDVSAKYRVPLAIKGAPIHLEIIRIFNQEDATGTFPMIYYLTNVKVSDTTAIKKENEGIRKVIDQTIAGFDKENKYVLYSAFNEWPTGVKTVQHFDMRQKIN</sequence>
<comment type="caution">
    <text evidence="1">The sequence shown here is derived from an EMBL/GenBank/DDBJ whole genome shotgun (WGS) entry which is preliminary data.</text>
</comment>
<evidence type="ECO:0000313" key="2">
    <source>
        <dbReference type="Proteomes" id="UP001500742"/>
    </source>
</evidence>
<dbReference type="Proteomes" id="UP001500742">
    <property type="component" value="Unassembled WGS sequence"/>
</dbReference>
<name>A0ABP7PTK6_9SPHI</name>